<dbReference type="InterPro" id="IPR036865">
    <property type="entry name" value="CRAL-TRIO_dom_sf"/>
</dbReference>
<evidence type="ECO:0000313" key="3">
    <source>
        <dbReference type="EMBL" id="KAF9150095.1"/>
    </source>
</evidence>
<organism evidence="3 4">
    <name type="scientific">Linnemannia schmuckeri</name>
    <dbReference type="NCBI Taxonomy" id="64567"/>
    <lineage>
        <taxon>Eukaryota</taxon>
        <taxon>Fungi</taxon>
        <taxon>Fungi incertae sedis</taxon>
        <taxon>Mucoromycota</taxon>
        <taxon>Mortierellomycotina</taxon>
        <taxon>Mortierellomycetes</taxon>
        <taxon>Mortierellales</taxon>
        <taxon>Mortierellaceae</taxon>
        <taxon>Linnemannia</taxon>
    </lineage>
</organism>
<dbReference type="AlphaFoldDB" id="A0A9P5RXG4"/>
<dbReference type="CDD" id="cd00170">
    <property type="entry name" value="SEC14"/>
    <property type="match status" value="1"/>
</dbReference>
<dbReference type="Pfam" id="PF00650">
    <property type="entry name" value="CRAL_TRIO"/>
    <property type="match status" value="1"/>
</dbReference>
<dbReference type="EMBL" id="JAAAUQ010000454">
    <property type="protein sequence ID" value="KAF9150095.1"/>
    <property type="molecule type" value="Genomic_DNA"/>
</dbReference>
<feature type="region of interest" description="Disordered" evidence="1">
    <location>
        <begin position="256"/>
        <end position="283"/>
    </location>
</feature>
<name>A0A9P5RXG4_9FUNG</name>
<dbReference type="InterPro" id="IPR036273">
    <property type="entry name" value="CRAL/TRIO_N_dom_sf"/>
</dbReference>
<sequence length="345" mass="38205">MTAGDHQPRFTPSLECRRPQQPDALTDSQTAALDALRSHIHDTVVKSETHRQWADDRCLIRYLRSKKWNLQESKQAVQESMLWRDSYGPNRPDKEALWIETAVGKLYVSGFDMESRPLLYMKPRLENTAASPSQIRHVVYHLEIALALMPEGVENLCIIIDFAGSSMTKNPGVAVAREIINVLGSHYPERLGKAYIIHAPWFFFPFFKLISPFIDPVTKAKINFVDMKKQKPKTKTIISAPSSAAASEIELPNGVSSSAASTASSKKSSASKDNNKDGTSTDQVNLLDVIPEDMLEREFGGSSDYVYNQQVYWDAAAQVLADSRARLENGGGSTSATTAVVQEAA</sequence>
<gene>
    <name evidence="3" type="ORF">BG015_008099</name>
</gene>
<dbReference type="PROSITE" id="PS50191">
    <property type="entry name" value="CRAL_TRIO"/>
    <property type="match status" value="1"/>
</dbReference>
<dbReference type="InterPro" id="IPR001251">
    <property type="entry name" value="CRAL-TRIO_dom"/>
</dbReference>
<evidence type="ECO:0000313" key="4">
    <source>
        <dbReference type="Proteomes" id="UP000748756"/>
    </source>
</evidence>
<dbReference type="InterPro" id="IPR011074">
    <property type="entry name" value="CRAL/TRIO_N_dom"/>
</dbReference>
<feature type="region of interest" description="Disordered" evidence="1">
    <location>
        <begin position="1"/>
        <end position="22"/>
    </location>
</feature>
<feature type="compositionally biased region" description="Low complexity" evidence="1">
    <location>
        <begin position="256"/>
        <end position="272"/>
    </location>
</feature>
<feature type="domain" description="CRAL-TRIO" evidence="2">
    <location>
        <begin position="94"/>
        <end position="307"/>
    </location>
</feature>
<dbReference type="GO" id="GO:0008526">
    <property type="term" value="F:phosphatidylinositol transfer activity"/>
    <property type="evidence" value="ECO:0007669"/>
    <property type="project" value="TreeGrafter"/>
</dbReference>
<dbReference type="SUPFAM" id="SSF46938">
    <property type="entry name" value="CRAL/TRIO N-terminal domain"/>
    <property type="match status" value="1"/>
</dbReference>
<comment type="caution">
    <text evidence="3">The sequence shown here is derived from an EMBL/GenBank/DDBJ whole genome shotgun (WGS) entry which is preliminary data.</text>
</comment>
<keyword evidence="4" id="KW-1185">Reference proteome</keyword>
<dbReference type="OrthoDB" id="75724at2759"/>
<proteinExistence type="predicted"/>
<dbReference type="Gene3D" id="3.40.525.10">
    <property type="entry name" value="CRAL-TRIO lipid binding domain"/>
    <property type="match status" value="1"/>
</dbReference>
<reference evidence="3" key="1">
    <citation type="journal article" date="2020" name="Fungal Divers.">
        <title>Resolving the Mortierellaceae phylogeny through synthesis of multi-gene phylogenetics and phylogenomics.</title>
        <authorList>
            <person name="Vandepol N."/>
            <person name="Liber J."/>
            <person name="Desiro A."/>
            <person name="Na H."/>
            <person name="Kennedy M."/>
            <person name="Barry K."/>
            <person name="Grigoriev I.V."/>
            <person name="Miller A.N."/>
            <person name="O'Donnell K."/>
            <person name="Stajich J.E."/>
            <person name="Bonito G."/>
        </authorList>
    </citation>
    <scope>NUCLEOTIDE SEQUENCE</scope>
    <source>
        <strain evidence="3">NRRL 6426</strain>
    </source>
</reference>
<dbReference type="SMART" id="SM01100">
    <property type="entry name" value="CRAL_TRIO_N"/>
    <property type="match status" value="1"/>
</dbReference>
<dbReference type="InterPro" id="IPR052578">
    <property type="entry name" value="PI_Transfer_CRAL-TRIO"/>
</dbReference>
<protein>
    <recommendedName>
        <fullName evidence="2">CRAL-TRIO domain-containing protein</fullName>
    </recommendedName>
</protein>
<dbReference type="SUPFAM" id="SSF52087">
    <property type="entry name" value="CRAL/TRIO domain"/>
    <property type="match status" value="1"/>
</dbReference>
<dbReference type="PANTHER" id="PTHR45824">
    <property type="entry name" value="GH16843P"/>
    <property type="match status" value="1"/>
</dbReference>
<dbReference type="Proteomes" id="UP000748756">
    <property type="component" value="Unassembled WGS sequence"/>
</dbReference>
<dbReference type="SMART" id="SM00516">
    <property type="entry name" value="SEC14"/>
    <property type="match status" value="1"/>
</dbReference>
<dbReference type="Pfam" id="PF03765">
    <property type="entry name" value="CRAL_TRIO_N"/>
    <property type="match status" value="1"/>
</dbReference>
<evidence type="ECO:0000256" key="1">
    <source>
        <dbReference type="SAM" id="MobiDB-lite"/>
    </source>
</evidence>
<dbReference type="PANTHER" id="PTHR45824:SF29">
    <property type="entry name" value="GH16843P"/>
    <property type="match status" value="1"/>
</dbReference>
<evidence type="ECO:0000259" key="2">
    <source>
        <dbReference type="PROSITE" id="PS50191"/>
    </source>
</evidence>
<accession>A0A9P5RXG4</accession>